<gene>
    <name evidence="10" type="ORF">EPA93_04990</name>
</gene>
<reference evidence="10 11" key="1">
    <citation type="submission" date="2019-01" db="EMBL/GenBank/DDBJ databases">
        <title>Ktedonosporobacter rubrisoli SCAWS-G2.</title>
        <authorList>
            <person name="Huang Y."/>
            <person name="Yan B."/>
        </authorList>
    </citation>
    <scope>NUCLEOTIDE SEQUENCE [LARGE SCALE GENOMIC DNA]</scope>
    <source>
        <strain evidence="10 11">SCAWS-G2</strain>
    </source>
</reference>
<feature type="transmembrane region" description="Helical" evidence="8">
    <location>
        <begin position="39"/>
        <end position="55"/>
    </location>
</feature>
<dbReference type="EMBL" id="CP035758">
    <property type="protein sequence ID" value="QBD75391.1"/>
    <property type="molecule type" value="Genomic_DNA"/>
</dbReference>
<dbReference type="AlphaFoldDB" id="A0A4V0YY90"/>
<proteinExistence type="inferred from homology"/>
<evidence type="ECO:0000256" key="4">
    <source>
        <dbReference type="ARBA" id="ARBA00022692"/>
    </source>
</evidence>
<evidence type="ECO:0000313" key="11">
    <source>
        <dbReference type="Proteomes" id="UP000290365"/>
    </source>
</evidence>
<feature type="transmembrane region" description="Helical" evidence="8">
    <location>
        <begin position="67"/>
        <end position="87"/>
    </location>
</feature>
<comment type="similarity">
    <text evidence="2">Belongs to the EamA transporter family.</text>
</comment>
<evidence type="ECO:0000313" key="10">
    <source>
        <dbReference type="EMBL" id="QBD75391.1"/>
    </source>
</evidence>
<feature type="transmembrane region" description="Helical" evidence="8">
    <location>
        <begin position="212"/>
        <end position="232"/>
    </location>
</feature>
<feature type="domain" description="EamA" evidence="9">
    <location>
        <begin position="153"/>
        <end position="284"/>
    </location>
</feature>
<feature type="transmembrane region" description="Helical" evidence="8">
    <location>
        <begin position="244"/>
        <end position="263"/>
    </location>
</feature>
<dbReference type="InterPro" id="IPR037185">
    <property type="entry name" value="EmrE-like"/>
</dbReference>
<protein>
    <submittedName>
        <fullName evidence="10">DMT family transporter</fullName>
    </submittedName>
</protein>
<evidence type="ECO:0000256" key="5">
    <source>
        <dbReference type="ARBA" id="ARBA00022989"/>
    </source>
</evidence>
<dbReference type="Proteomes" id="UP000290365">
    <property type="component" value="Chromosome"/>
</dbReference>
<keyword evidence="3" id="KW-1003">Cell membrane</keyword>
<dbReference type="Gene3D" id="1.10.3730.20">
    <property type="match status" value="1"/>
</dbReference>
<feature type="transmembrane region" description="Helical" evidence="8">
    <location>
        <begin position="150"/>
        <end position="168"/>
    </location>
</feature>
<dbReference type="PANTHER" id="PTHR32322:SF18">
    <property type="entry name" value="S-ADENOSYLMETHIONINE_S-ADENOSYLHOMOCYSTEINE TRANSPORTER"/>
    <property type="match status" value="1"/>
</dbReference>
<accession>A0A4V0YY90</accession>
<comment type="subcellular location">
    <subcellularLocation>
        <location evidence="1">Cell membrane</location>
        <topology evidence="1">Multi-pass membrane protein</topology>
    </subcellularLocation>
</comment>
<evidence type="ECO:0000256" key="8">
    <source>
        <dbReference type="SAM" id="Phobius"/>
    </source>
</evidence>
<keyword evidence="11" id="KW-1185">Reference proteome</keyword>
<organism evidence="10 11">
    <name type="scientific">Ktedonosporobacter rubrisoli</name>
    <dbReference type="NCBI Taxonomy" id="2509675"/>
    <lineage>
        <taxon>Bacteria</taxon>
        <taxon>Bacillati</taxon>
        <taxon>Chloroflexota</taxon>
        <taxon>Ktedonobacteria</taxon>
        <taxon>Ktedonobacterales</taxon>
        <taxon>Ktedonosporobacteraceae</taxon>
        <taxon>Ktedonosporobacter</taxon>
    </lineage>
</organism>
<dbReference type="KEGG" id="kbs:EPA93_04990"/>
<dbReference type="OrthoDB" id="149142at2"/>
<feature type="transmembrane region" description="Helical" evidence="8">
    <location>
        <begin position="7"/>
        <end position="27"/>
    </location>
</feature>
<feature type="region of interest" description="Disordered" evidence="7">
    <location>
        <begin position="291"/>
        <end position="322"/>
    </location>
</feature>
<evidence type="ECO:0000256" key="3">
    <source>
        <dbReference type="ARBA" id="ARBA00022475"/>
    </source>
</evidence>
<evidence type="ECO:0000256" key="1">
    <source>
        <dbReference type="ARBA" id="ARBA00004651"/>
    </source>
</evidence>
<keyword evidence="4 8" id="KW-0812">Transmembrane</keyword>
<feature type="transmembrane region" description="Helical" evidence="8">
    <location>
        <begin position="123"/>
        <end position="144"/>
    </location>
</feature>
<feature type="transmembrane region" description="Helical" evidence="8">
    <location>
        <begin position="269"/>
        <end position="286"/>
    </location>
</feature>
<sequence>MNKLKMYAAMAMAMVLAGSTIVTSKIITNHVPVFLNSELRFGMATLLYLPLILLYERKRQKLNGRDLLLLFLQTLGGVFIFSVFSLYGLRLTSAAEGGIITSTTPIVVALLALLFLGEKLNRARAGAIGIAFLGLVVINTNGAASGQGSNALLGNLLLFGAVLGESMFTIVGKASRISPLLTSALVAIFGCILFLPFALIEGTHFSLAQISVQDWLIIGYNALSTPIAYILWFYGIRHVPGSTAAIFTAFIPLSAVPLAALLLHEPVTWQHWLGFAFILAGIGLCMRESKQAEGQPEGPTRSNKKGLGHVSFPRFSRSGGRD</sequence>
<feature type="domain" description="EamA" evidence="9">
    <location>
        <begin position="7"/>
        <end position="140"/>
    </location>
</feature>
<evidence type="ECO:0000259" key="9">
    <source>
        <dbReference type="Pfam" id="PF00892"/>
    </source>
</evidence>
<feature type="transmembrane region" description="Helical" evidence="8">
    <location>
        <begin position="180"/>
        <end position="200"/>
    </location>
</feature>
<dbReference type="Pfam" id="PF00892">
    <property type="entry name" value="EamA"/>
    <property type="match status" value="2"/>
</dbReference>
<keyword evidence="5 8" id="KW-1133">Transmembrane helix</keyword>
<dbReference type="RefSeq" id="WP_129885990.1">
    <property type="nucleotide sequence ID" value="NZ_CP035758.1"/>
</dbReference>
<dbReference type="InterPro" id="IPR000620">
    <property type="entry name" value="EamA_dom"/>
</dbReference>
<keyword evidence="6 8" id="KW-0472">Membrane</keyword>
<name>A0A4V0YY90_KTERU</name>
<dbReference type="InterPro" id="IPR050638">
    <property type="entry name" value="AA-Vitamin_Transporters"/>
</dbReference>
<evidence type="ECO:0000256" key="7">
    <source>
        <dbReference type="SAM" id="MobiDB-lite"/>
    </source>
</evidence>
<dbReference type="PANTHER" id="PTHR32322">
    <property type="entry name" value="INNER MEMBRANE TRANSPORTER"/>
    <property type="match status" value="1"/>
</dbReference>
<dbReference type="GO" id="GO:0005886">
    <property type="term" value="C:plasma membrane"/>
    <property type="evidence" value="ECO:0007669"/>
    <property type="project" value="UniProtKB-SubCell"/>
</dbReference>
<dbReference type="SUPFAM" id="SSF103481">
    <property type="entry name" value="Multidrug resistance efflux transporter EmrE"/>
    <property type="match status" value="2"/>
</dbReference>
<feature type="transmembrane region" description="Helical" evidence="8">
    <location>
        <begin position="99"/>
        <end position="116"/>
    </location>
</feature>
<evidence type="ECO:0000256" key="6">
    <source>
        <dbReference type="ARBA" id="ARBA00023136"/>
    </source>
</evidence>
<evidence type="ECO:0000256" key="2">
    <source>
        <dbReference type="ARBA" id="ARBA00007362"/>
    </source>
</evidence>